<accession>A0AAP0KDA9</accession>
<reference evidence="2 3" key="1">
    <citation type="submission" date="2024-01" db="EMBL/GenBank/DDBJ databases">
        <title>Genome assemblies of Stephania.</title>
        <authorList>
            <person name="Yang L."/>
        </authorList>
    </citation>
    <scope>NUCLEOTIDE SEQUENCE [LARGE SCALE GENOMIC DNA]</scope>
    <source>
        <strain evidence="2">YNDBR</strain>
        <tissue evidence="2">Leaf</tissue>
    </source>
</reference>
<evidence type="ECO:0000256" key="1">
    <source>
        <dbReference type="SAM" id="MobiDB-lite"/>
    </source>
</evidence>
<gene>
    <name evidence="2" type="ORF">Syun_008855</name>
</gene>
<feature type="region of interest" description="Disordered" evidence="1">
    <location>
        <begin position="1"/>
        <end position="24"/>
    </location>
</feature>
<protein>
    <submittedName>
        <fullName evidence="2">Uncharacterized protein</fullName>
    </submittedName>
</protein>
<comment type="caution">
    <text evidence="2">The sequence shown here is derived from an EMBL/GenBank/DDBJ whole genome shotgun (WGS) entry which is preliminary data.</text>
</comment>
<dbReference type="EMBL" id="JBBNAF010000004">
    <property type="protein sequence ID" value="KAK9150546.1"/>
    <property type="molecule type" value="Genomic_DNA"/>
</dbReference>
<evidence type="ECO:0000313" key="2">
    <source>
        <dbReference type="EMBL" id="KAK9150546.1"/>
    </source>
</evidence>
<organism evidence="2 3">
    <name type="scientific">Stephania yunnanensis</name>
    <dbReference type="NCBI Taxonomy" id="152371"/>
    <lineage>
        <taxon>Eukaryota</taxon>
        <taxon>Viridiplantae</taxon>
        <taxon>Streptophyta</taxon>
        <taxon>Embryophyta</taxon>
        <taxon>Tracheophyta</taxon>
        <taxon>Spermatophyta</taxon>
        <taxon>Magnoliopsida</taxon>
        <taxon>Ranunculales</taxon>
        <taxon>Menispermaceae</taxon>
        <taxon>Menispermoideae</taxon>
        <taxon>Cissampelideae</taxon>
        <taxon>Stephania</taxon>
    </lineage>
</organism>
<feature type="region of interest" description="Disordered" evidence="1">
    <location>
        <begin position="36"/>
        <end position="60"/>
    </location>
</feature>
<dbReference type="AlphaFoldDB" id="A0AAP0KDA9"/>
<proteinExistence type="predicted"/>
<dbReference type="Proteomes" id="UP001420932">
    <property type="component" value="Unassembled WGS sequence"/>
</dbReference>
<sequence>MPQRHAPSQPSPRSQRSPTISGTSFHVVGFAPAGIPAVDGSTGGDIRWDSGSEQRWKRPKDEDFLENNNINANLQISFVDFLQTRYVSTRLGLSLDDKGIISSGESPAFPLVDDAIERELHRQDAEMDRFIKAQALYLLTIESRCVILIA</sequence>
<feature type="compositionally biased region" description="Low complexity" evidence="1">
    <location>
        <begin position="7"/>
        <end position="18"/>
    </location>
</feature>
<keyword evidence="3" id="KW-1185">Reference proteome</keyword>
<evidence type="ECO:0000313" key="3">
    <source>
        <dbReference type="Proteomes" id="UP001420932"/>
    </source>
</evidence>
<name>A0AAP0KDA9_9MAGN</name>
<feature type="compositionally biased region" description="Basic and acidic residues" evidence="1">
    <location>
        <begin position="46"/>
        <end position="60"/>
    </location>
</feature>